<keyword evidence="2" id="KW-1185">Reference proteome</keyword>
<dbReference type="Proteomes" id="UP000183832">
    <property type="component" value="Unassembled WGS sequence"/>
</dbReference>
<proteinExistence type="predicted"/>
<organism evidence="1 2">
    <name type="scientific">Clunio marinus</name>
    <dbReference type="NCBI Taxonomy" id="568069"/>
    <lineage>
        <taxon>Eukaryota</taxon>
        <taxon>Metazoa</taxon>
        <taxon>Ecdysozoa</taxon>
        <taxon>Arthropoda</taxon>
        <taxon>Hexapoda</taxon>
        <taxon>Insecta</taxon>
        <taxon>Pterygota</taxon>
        <taxon>Neoptera</taxon>
        <taxon>Endopterygota</taxon>
        <taxon>Diptera</taxon>
        <taxon>Nematocera</taxon>
        <taxon>Chironomoidea</taxon>
        <taxon>Chironomidae</taxon>
        <taxon>Clunio</taxon>
    </lineage>
</organism>
<accession>A0A1J1IRM5</accession>
<reference evidence="1 2" key="1">
    <citation type="submission" date="2015-04" db="EMBL/GenBank/DDBJ databases">
        <authorList>
            <person name="Syromyatnikov M.Y."/>
            <person name="Popov V.N."/>
        </authorList>
    </citation>
    <scope>NUCLEOTIDE SEQUENCE [LARGE SCALE GENOMIC DNA]</scope>
</reference>
<sequence>MLNGLRERLIQEGISTKHDILIHLYQHIQHKFLHKPYDQNNYFMQININLRNNLLIYMCKYNMSKNYLWKVTKQTNGSMLMS</sequence>
<gene>
    <name evidence="1" type="ORF">CLUMA_CG014950</name>
</gene>
<name>A0A1J1IRM5_9DIPT</name>
<dbReference type="EMBL" id="CVRI01000056">
    <property type="protein sequence ID" value="CRL01734.1"/>
    <property type="molecule type" value="Genomic_DNA"/>
</dbReference>
<evidence type="ECO:0000313" key="1">
    <source>
        <dbReference type="EMBL" id="CRL01734.1"/>
    </source>
</evidence>
<evidence type="ECO:0000313" key="2">
    <source>
        <dbReference type="Proteomes" id="UP000183832"/>
    </source>
</evidence>
<protein>
    <submittedName>
        <fullName evidence="1">CLUMA_CG014950, isoform A</fullName>
    </submittedName>
</protein>
<dbReference type="AlphaFoldDB" id="A0A1J1IRM5"/>